<keyword evidence="2" id="KW-1185">Reference proteome</keyword>
<reference evidence="1" key="1">
    <citation type="submission" date="2020-09" db="EMBL/GenBank/DDBJ databases">
        <title>Genome-Enabled Discovery of Anthraquinone Biosynthesis in Senna tora.</title>
        <authorList>
            <person name="Kang S.-H."/>
            <person name="Pandey R.P."/>
            <person name="Lee C.-M."/>
            <person name="Sim J.-S."/>
            <person name="Jeong J.-T."/>
            <person name="Choi B.-S."/>
            <person name="Jung M."/>
            <person name="Ginzburg D."/>
            <person name="Zhao K."/>
            <person name="Won S.Y."/>
            <person name="Oh T.-J."/>
            <person name="Yu Y."/>
            <person name="Kim N.-H."/>
            <person name="Lee O.R."/>
            <person name="Lee T.-H."/>
            <person name="Bashyal P."/>
            <person name="Kim T.-S."/>
            <person name="Lee W.-H."/>
            <person name="Kawkins C."/>
            <person name="Kim C.-K."/>
            <person name="Kim J.S."/>
            <person name="Ahn B.O."/>
            <person name="Rhee S.Y."/>
            <person name="Sohng J.K."/>
        </authorList>
    </citation>
    <scope>NUCLEOTIDE SEQUENCE</scope>
    <source>
        <tissue evidence="1">Leaf</tissue>
    </source>
</reference>
<protein>
    <submittedName>
        <fullName evidence="1">Uncharacterized protein</fullName>
    </submittedName>
</protein>
<proteinExistence type="predicted"/>
<comment type="caution">
    <text evidence="1">The sequence shown here is derived from an EMBL/GenBank/DDBJ whole genome shotgun (WGS) entry which is preliminary data.</text>
</comment>
<dbReference type="EMBL" id="JAAIUW010000007">
    <property type="protein sequence ID" value="KAF7824445.1"/>
    <property type="molecule type" value="Genomic_DNA"/>
</dbReference>
<dbReference type="Proteomes" id="UP000634136">
    <property type="component" value="Unassembled WGS sequence"/>
</dbReference>
<organism evidence="1 2">
    <name type="scientific">Senna tora</name>
    <dbReference type="NCBI Taxonomy" id="362788"/>
    <lineage>
        <taxon>Eukaryota</taxon>
        <taxon>Viridiplantae</taxon>
        <taxon>Streptophyta</taxon>
        <taxon>Embryophyta</taxon>
        <taxon>Tracheophyta</taxon>
        <taxon>Spermatophyta</taxon>
        <taxon>Magnoliopsida</taxon>
        <taxon>eudicotyledons</taxon>
        <taxon>Gunneridae</taxon>
        <taxon>Pentapetalae</taxon>
        <taxon>rosids</taxon>
        <taxon>fabids</taxon>
        <taxon>Fabales</taxon>
        <taxon>Fabaceae</taxon>
        <taxon>Caesalpinioideae</taxon>
        <taxon>Cassia clade</taxon>
        <taxon>Senna</taxon>
    </lineage>
</organism>
<dbReference type="AlphaFoldDB" id="A0A834TM95"/>
<sequence length="36" mass="4004">MGQFSTYMPDPIVRNEAKIVEGQKAHVRQEGSVATK</sequence>
<gene>
    <name evidence="1" type="ORF">G2W53_022589</name>
</gene>
<accession>A0A834TM95</accession>
<name>A0A834TM95_9FABA</name>
<evidence type="ECO:0000313" key="2">
    <source>
        <dbReference type="Proteomes" id="UP000634136"/>
    </source>
</evidence>
<evidence type="ECO:0000313" key="1">
    <source>
        <dbReference type="EMBL" id="KAF7824445.1"/>
    </source>
</evidence>